<comment type="similarity">
    <text evidence="1">Belongs to the iron/ascorbate-dependent oxidoreductase family.</text>
</comment>
<evidence type="ECO:0000313" key="3">
    <source>
        <dbReference type="EMBL" id="EKD16157.1"/>
    </source>
</evidence>
<dbReference type="InterPro" id="IPR044861">
    <property type="entry name" value="IPNS-like_FE2OG_OXY"/>
</dbReference>
<dbReference type="InParanoid" id="K1WUS8"/>
<dbReference type="Proteomes" id="UP000006753">
    <property type="component" value="Unassembled WGS sequence"/>
</dbReference>
<name>K1WUS8_MARBU</name>
<dbReference type="PANTHER" id="PTHR47990">
    <property type="entry name" value="2-OXOGLUTARATE (2OG) AND FE(II)-DEPENDENT OXYGENASE SUPERFAMILY PROTEIN-RELATED"/>
    <property type="match status" value="1"/>
</dbReference>
<feature type="domain" description="Isopenicillin N synthase-like Fe(2+) 2OG dioxygenase" evidence="2">
    <location>
        <begin position="185"/>
        <end position="288"/>
    </location>
</feature>
<evidence type="ECO:0000259" key="2">
    <source>
        <dbReference type="Pfam" id="PF03171"/>
    </source>
</evidence>
<gene>
    <name evidence="3" type="ORF">MBM_05451</name>
</gene>
<dbReference type="Gene3D" id="2.60.120.330">
    <property type="entry name" value="B-lactam Antibiotic, Isopenicillin N Synthase, Chain"/>
    <property type="match status" value="1"/>
</dbReference>
<sequence>MITYQQLNGQAIPVALLPTISAADLATPMGQQQLQQAATTLGFFYLDLTSSQPGILEGMVLRELEAVYALADEYFRQPDAVKRQDVRRDIPPGQSQDLGYQASACDESFEISSDEIAADPDNFSLPPILEPGRVAVHAFSVACDGLCLAMLHGLSPDLLACHRSGQPSASGLKFIAEPSLETAAEVGDYRHTDGGTLTMLFCREWGLQMQLPPSVDNNNNNNNNNHSSGQFETETWAFIPPRRHCAVVNVADALEELSEHRFRSPVHRVTQPLDGQAQRYYLAYFLRPESAVKERMVDV</sequence>
<dbReference type="HOGENOM" id="CLU_010119_4_1_1"/>
<evidence type="ECO:0000256" key="1">
    <source>
        <dbReference type="ARBA" id="ARBA00008056"/>
    </source>
</evidence>
<dbReference type="InterPro" id="IPR050231">
    <property type="entry name" value="Iron_ascorbate_oxido_reductase"/>
</dbReference>
<dbReference type="EMBL" id="JH921439">
    <property type="protein sequence ID" value="EKD16157.1"/>
    <property type="molecule type" value="Genomic_DNA"/>
</dbReference>
<keyword evidence="4" id="KW-1185">Reference proteome</keyword>
<proteinExistence type="inferred from homology"/>
<organism evidence="3 4">
    <name type="scientific">Marssonina brunnea f. sp. multigermtubi (strain MB_m1)</name>
    <name type="common">Marssonina leaf spot fungus</name>
    <dbReference type="NCBI Taxonomy" id="1072389"/>
    <lineage>
        <taxon>Eukaryota</taxon>
        <taxon>Fungi</taxon>
        <taxon>Dikarya</taxon>
        <taxon>Ascomycota</taxon>
        <taxon>Pezizomycotina</taxon>
        <taxon>Leotiomycetes</taxon>
        <taxon>Helotiales</taxon>
        <taxon>Drepanopezizaceae</taxon>
        <taxon>Drepanopeziza</taxon>
    </lineage>
</organism>
<dbReference type="SUPFAM" id="SSF51197">
    <property type="entry name" value="Clavaminate synthase-like"/>
    <property type="match status" value="1"/>
</dbReference>
<evidence type="ECO:0000313" key="4">
    <source>
        <dbReference type="Proteomes" id="UP000006753"/>
    </source>
</evidence>
<protein>
    <recommendedName>
        <fullName evidence="2">Isopenicillin N synthase-like Fe(2+) 2OG dioxygenase domain-containing protein</fullName>
    </recommendedName>
</protein>
<dbReference type="GeneID" id="18761386"/>
<dbReference type="OMA" id="TFEYYEI"/>
<dbReference type="AlphaFoldDB" id="K1WUS8"/>
<dbReference type="Pfam" id="PF03171">
    <property type="entry name" value="2OG-FeII_Oxy"/>
    <property type="match status" value="1"/>
</dbReference>
<dbReference type="InterPro" id="IPR027443">
    <property type="entry name" value="IPNS-like_sf"/>
</dbReference>
<reference evidence="3 4" key="1">
    <citation type="journal article" date="2012" name="BMC Genomics">
        <title>Sequencing the genome of Marssonina brunnea reveals fungus-poplar co-evolution.</title>
        <authorList>
            <person name="Zhu S."/>
            <person name="Cao Y.-Z."/>
            <person name="Jiang C."/>
            <person name="Tan B.-Y."/>
            <person name="Wang Z."/>
            <person name="Feng S."/>
            <person name="Zhang L."/>
            <person name="Su X.-H."/>
            <person name="Brejova B."/>
            <person name="Vinar T."/>
            <person name="Xu M."/>
            <person name="Wang M.-X."/>
            <person name="Zhang S.-G."/>
            <person name="Huang M.-R."/>
            <person name="Wu R."/>
            <person name="Zhou Y."/>
        </authorList>
    </citation>
    <scope>NUCLEOTIDE SEQUENCE [LARGE SCALE GENOMIC DNA]</scope>
    <source>
        <strain evidence="3 4">MB_m1</strain>
    </source>
</reference>
<dbReference type="KEGG" id="mbe:MBM_05451"/>
<accession>K1WUS8</accession>
<dbReference type="OrthoDB" id="288590at2759"/>
<dbReference type="eggNOG" id="KOG0143">
    <property type="taxonomic scope" value="Eukaryota"/>
</dbReference>